<evidence type="ECO:0000256" key="11">
    <source>
        <dbReference type="SAM" id="Phobius"/>
    </source>
</evidence>
<feature type="domain" description="Ig-like" evidence="13">
    <location>
        <begin position="154"/>
        <end position="237"/>
    </location>
</feature>
<keyword evidence="7" id="KW-1015">Disulfide bond</keyword>
<keyword evidence="4 12" id="KW-0732">Signal</keyword>
<keyword evidence="10" id="KW-0393">Immunoglobulin domain</keyword>
<evidence type="ECO:0000256" key="1">
    <source>
        <dbReference type="ARBA" id="ARBA00004251"/>
    </source>
</evidence>
<evidence type="ECO:0000313" key="14">
    <source>
        <dbReference type="EMBL" id="KAG7467290.1"/>
    </source>
</evidence>
<feature type="chain" id="PRO_5039065120" description="Ig-like domain-containing protein" evidence="12">
    <location>
        <begin position="26"/>
        <end position="295"/>
    </location>
</feature>
<comment type="caution">
    <text evidence="14">The sequence shown here is derived from an EMBL/GenBank/DDBJ whole genome shotgun (WGS) entry which is preliminary data.</text>
</comment>
<dbReference type="PROSITE" id="PS50835">
    <property type="entry name" value="IG_LIKE"/>
    <property type="match status" value="1"/>
</dbReference>
<feature type="signal peptide" evidence="12">
    <location>
        <begin position="1"/>
        <end position="25"/>
    </location>
</feature>
<dbReference type="InterPro" id="IPR007110">
    <property type="entry name" value="Ig-like_dom"/>
</dbReference>
<evidence type="ECO:0000256" key="10">
    <source>
        <dbReference type="ARBA" id="ARBA00023319"/>
    </source>
</evidence>
<dbReference type="GO" id="GO:0031295">
    <property type="term" value="P:T cell costimulation"/>
    <property type="evidence" value="ECO:0007669"/>
    <property type="project" value="TreeGrafter"/>
</dbReference>
<keyword evidence="6 11" id="KW-0472">Membrane</keyword>
<dbReference type="EMBL" id="JAFDVH010000012">
    <property type="protein sequence ID" value="KAG7467290.1"/>
    <property type="molecule type" value="Genomic_DNA"/>
</dbReference>
<evidence type="ECO:0000256" key="12">
    <source>
        <dbReference type="SAM" id="SignalP"/>
    </source>
</evidence>
<dbReference type="InterPro" id="IPR036179">
    <property type="entry name" value="Ig-like_dom_sf"/>
</dbReference>
<evidence type="ECO:0000256" key="5">
    <source>
        <dbReference type="ARBA" id="ARBA00022989"/>
    </source>
</evidence>
<name>A0A9D3PUJ6_MEGAT</name>
<keyword evidence="5 11" id="KW-1133">Transmembrane helix</keyword>
<dbReference type="GO" id="GO:0071222">
    <property type="term" value="P:cellular response to lipopolysaccharide"/>
    <property type="evidence" value="ECO:0007669"/>
    <property type="project" value="TreeGrafter"/>
</dbReference>
<keyword evidence="15" id="KW-1185">Reference proteome</keyword>
<accession>A0A9D3PUJ6</accession>
<proteinExistence type="predicted"/>
<dbReference type="AlphaFoldDB" id="A0A9D3PUJ6"/>
<comment type="subcellular location">
    <subcellularLocation>
        <location evidence="1">Cell membrane</location>
        <topology evidence="1">Single-pass type I membrane protein</topology>
    </subcellularLocation>
</comment>
<feature type="transmembrane region" description="Helical" evidence="11">
    <location>
        <begin position="257"/>
        <end position="278"/>
    </location>
</feature>
<dbReference type="InterPro" id="IPR051713">
    <property type="entry name" value="T-cell_Activation_Regulation"/>
</dbReference>
<evidence type="ECO:0000256" key="4">
    <source>
        <dbReference type="ARBA" id="ARBA00022729"/>
    </source>
</evidence>
<evidence type="ECO:0000256" key="6">
    <source>
        <dbReference type="ARBA" id="ARBA00023136"/>
    </source>
</evidence>
<dbReference type="InterPro" id="IPR053896">
    <property type="entry name" value="BTN3A2-like_Ig-C"/>
</dbReference>
<dbReference type="Gene3D" id="2.60.40.10">
    <property type="entry name" value="Immunoglobulins"/>
    <property type="match status" value="2"/>
</dbReference>
<dbReference type="OrthoDB" id="9898017at2759"/>
<dbReference type="GO" id="GO:0042130">
    <property type="term" value="P:negative regulation of T cell proliferation"/>
    <property type="evidence" value="ECO:0007669"/>
    <property type="project" value="TreeGrafter"/>
</dbReference>
<dbReference type="SUPFAM" id="SSF48726">
    <property type="entry name" value="Immunoglobulin"/>
    <property type="match status" value="2"/>
</dbReference>
<keyword evidence="3 11" id="KW-0812">Transmembrane</keyword>
<dbReference type="PANTHER" id="PTHR25466:SF9">
    <property type="entry name" value="FIBRONECTIN TYPE-III DOMAIN-CONTAINING PROTEIN"/>
    <property type="match status" value="1"/>
</dbReference>
<gene>
    <name evidence="14" type="ORF">MATL_G00151820</name>
</gene>
<dbReference type="Proteomes" id="UP001046870">
    <property type="component" value="Chromosome 12"/>
</dbReference>
<evidence type="ECO:0000256" key="2">
    <source>
        <dbReference type="ARBA" id="ARBA00022475"/>
    </source>
</evidence>
<evidence type="ECO:0000259" key="13">
    <source>
        <dbReference type="PROSITE" id="PS50835"/>
    </source>
</evidence>
<dbReference type="PANTHER" id="PTHR25466">
    <property type="entry name" value="T-LYMPHOCYTE ACTIVATION ANTIGEN"/>
    <property type="match status" value="1"/>
</dbReference>
<evidence type="ECO:0000256" key="9">
    <source>
        <dbReference type="ARBA" id="ARBA00023180"/>
    </source>
</evidence>
<evidence type="ECO:0000256" key="3">
    <source>
        <dbReference type="ARBA" id="ARBA00022692"/>
    </source>
</evidence>
<dbReference type="GO" id="GO:0009897">
    <property type="term" value="C:external side of plasma membrane"/>
    <property type="evidence" value="ECO:0007669"/>
    <property type="project" value="TreeGrafter"/>
</dbReference>
<dbReference type="GO" id="GO:0006955">
    <property type="term" value="P:immune response"/>
    <property type="evidence" value="ECO:0007669"/>
    <property type="project" value="TreeGrafter"/>
</dbReference>
<protein>
    <recommendedName>
        <fullName evidence="13">Ig-like domain-containing protein</fullName>
    </recommendedName>
</protein>
<dbReference type="GO" id="GO:0042102">
    <property type="term" value="P:positive regulation of T cell proliferation"/>
    <property type="evidence" value="ECO:0007669"/>
    <property type="project" value="TreeGrafter"/>
</dbReference>
<keyword evidence="8" id="KW-0675">Receptor</keyword>
<sequence>MDTEMAWLRVFIVLLSLLGCQRTRAAEIPVNSITATIGESVILPCSIGHGKPMDLSGTRIYWQGNNKARESEPKVAYVYNKGAVEMDRQNRLYQNRTSLFMDELPIGNFSLKLITVIAEDHHTEVDVLFQKNFESGFVTICRTALNVTARWQKPEVTISCMEVAGLTKVLCRTQGGFPEAIVSWSIKNHTLRPDEIKTTQNSTSVQSSLWVNISKGQMVTCMVLNPTLQETVNTSVTATGCEVPGEGDGPPGSPGGIGSVAVVAAVCGVIAVAALLLINKTKRSCSCRQSQTTGI</sequence>
<evidence type="ECO:0000313" key="15">
    <source>
        <dbReference type="Proteomes" id="UP001046870"/>
    </source>
</evidence>
<keyword evidence="9" id="KW-0325">Glycoprotein</keyword>
<reference evidence="14" key="1">
    <citation type="submission" date="2021-01" db="EMBL/GenBank/DDBJ databases">
        <authorList>
            <person name="Zahm M."/>
            <person name="Roques C."/>
            <person name="Cabau C."/>
            <person name="Klopp C."/>
            <person name="Donnadieu C."/>
            <person name="Jouanno E."/>
            <person name="Lampietro C."/>
            <person name="Louis A."/>
            <person name="Herpin A."/>
            <person name="Echchiki A."/>
            <person name="Berthelot C."/>
            <person name="Parey E."/>
            <person name="Roest-Crollius H."/>
            <person name="Braasch I."/>
            <person name="Postlethwait J."/>
            <person name="Bobe J."/>
            <person name="Montfort J."/>
            <person name="Bouchez O."/>
            <person name="Begum T."/>
            <person name="Mejri S."/>
            <person name="Adams A."/>
            <person name="Chen W.-J."/>
            <person name="Guiguen Y."/>
        </authorList>
    </citation>
    <scope>NUCLEOTIDE SEQUENCE</scope>
    <source>
        <strain evidence="14">YG-15Mar2019-1</strain>
        <tissue evidence="14">Brain</tissue>
    </source>
</reference>
<dbReference type="InterPro" id="IPR013783">
    <property type="entry name" value="Ig-like_fold"/>
</dbReference>
<dbReference type="Pfam" id="PF22705">
    <property type="entry name" value="C2-set_3"/>
    <property type="match status" value="1"/>
</dbReference>
<keyword evidence="2" id="KW-1003">Cell membrane</keyword>
<organism evidence="14 15">
    <name type="scientific">Megalops atlanticus</name>
    <name type="common">Tarpon</name>
    <name type="synonym">Clupea gigantea</name>
    <dbReference type="NCBI Taxonomy" id="7932"/>
    <lineage>
        <taxon>Eukaryota</taxon>
        <taxon>Metazoa</taxon>
        <taxon>Chordata</taxon>
        <taxon>Craniata</taxon>
        <taxon>Vertebrata</taxon>
        <taxon>Euteleostomi</taxon>
        <taxon>Actinopterygii</taxon>
        <taxon>Neopterygii</taxon>
        <taxon>Teleostei</taxon>
        <taxon>Elopiformes</taxon>
        <taxon>Megalopidae</taxon>
        <taxon>Megalops</taxon>
    </lineage>
</organism>
<evidence type="ECO:0000256" key="7">
    <source>
        <dbReference type="ARBA" id="ARBA00023157"/>
    </source>
</evidence>
<dbReference type="GO" id="GO:0007166">
    <property type="term" value="P:cell surface receptor signaling pathway"/>
    <property type="evidence" value="ECO:0007669"/>
    <property type="project" value="TreeGrafter"/>
</dbReference>
<evidence type="ECO:0000256" key="8">
    <source>
        <dbReference type="ARBA" id="ARBA00023170"/>
    </source>
</evidence>